<dbReference type="EMBL" id="CP016907">
    <property type="protein sequence ID" value="AOC93675.1"/>
    <property type="molecule type" value="Genomic_DNA"/>
</dbReference>
<sequence length="108" mass="12364">MCAVSETTVSAVVGVRNTNLQGFFTSKTTTFMSTNTISKQTEIKLLNFFNDRIDPVEMAKTLRQVNFTLALCVLSEHETFQSEIIKLRDSFYWLNELAETLNPYLEVE</sequence>
<protein>
    <submittedName>
        <fullName evidence="1">Uncharacterized protein</fullName>
    </submittedName>
</protein>
<organism evidence="1 2">
    <name type="scientific">Flavobacterium anhuiense</name>
    <dbReference type="NCBI Taxonomy" id="459526"/>
    <lineage>
        <taxon>Bacteria</taxon>
        <taxon>Pseudomonadati</taxon>
        <taxon>Bacteroidota</taxon>
        <taxon>Flavobacteriia</taxon>
        <taxon>Flavobacteriales</taxon>
        <taxon>Flavobacteriaceae</taxon>
        <taxon>Flavobacterium</taxon>
    </lineage>
</organism>
<proteinExistence type="predicted"/>
<dbReference type="KEGG" id="fjg:BB050_00519"/>
<evidence type="ECO:0000313" key="1">
    <source>
        <dbReference type="EMBL" id="AOC93675.1"/>
    </source>
</evidence>
<name>A0AAC9GGN6_9FLAO</name>
<evidence type="ECO:0000313" key="2">
    <source>
        <dbReference type="Proteomes" id="UP000093276"/>
    </source>
</evidence>
<gene>
    <name evidence="1" type="ORF">BB050_00519</name>
</gene>
<dbReference type="Proteomes" id="UP000093276">
    <property type="component" value="Chromosome"/>
</dbReference>
<accession>A0AAC9GGN6</accession>
<reference evidence="1 2" key="1">
    <citation type="submission" date="2016-08" db="EMBL/GenBank/DDBJ databases">
        <title>Complete genome sequence of Flavobacterium johnsoniae strain GSE09, a volatile-producing biocontrol agent isolated from cucumber (Cucumis sativus).</title>
        <authorList>
            <person name="Jeong J.-J."/>
            <person name="Oh J.Y."/>
            <person name="Jim Y.J."/>
            <person name="Sang M.K."/>
            <person name="Kim K.D."/>
        </authorList>
    </citation>
    <scope>NUCLEOTIDE SEQUENCE [LARGE SCALE GENOMIC DNA]</scope>
    <source>
        <strain evidence="1 2">GSE09</strain>
    </source>
</reference>
<dbReference type="AlphaFoldDB" id="A0AAC9GGN6"/>